<dbReference type="EMBL" id="CM023489">
    <property type="protein sequence ID" value="KAH6923152.1"/>
    <property type="molecule type" value="Genomic_DNA"/>
</dbReference>
<gene>
    <name evidence="1" type="ORF">HPB50_024112</name>
</gene>
<accession>A0ACB7RQH5</accession>
<protein>
    <submittedName>
        <fullName evidence="1">Uncharacterized protein</fullName>
    </submittedName>
</protein>
<sequence length="506" mass="56011">MMSSVPLERTPPPKKVKFAATPSTPGTPRSRPGVPESVYRELLVRSPNNPDGPMRDVCAFIEVRVGTEDVSSAFESLMTRLGATVRRHLGPSVTHVVFREGRVSTRNRALQLGIPIAVRRCNTVLNSRCLAQGALASPERFPPFVSAAYDCPILSRKIRKPRSWRTKTDSPSPLRQRKRPRLLDLRHEVLLDEAVLSPNTQRLQDIVTQVKAQVPSTNLNKVDVLRKGLLLEPPSNFPLATPSCKTHTLRARGQDTPLKELAQLGQSRLQELPSGKHCRISRRSLEDFSTSACRARDRALHRASWLEGPSIVLTGLKPADRDAVGAIVKALGGFTTVAEVTNRTTHIICGTTDGKPRRTLNVLFALARGNCWLLPVQWAYQSLESGCWLEEGAFAFWQPRMAIGKKRKLSGSLVTVAPLLDGHGPFYIGPVTAPPPPRIRDLLLLLGAEVTPSYLRCHIALGDPQRGQWLSQVTHISERWLLDCISEYQVLPCDSYLLQKPASSSH</sequence>
<evidence type="ECO:0000313" key="1">
    <source>
        <dbReference type="EMBL" id="KAH6923152.1"/>
    </source>
</evidence>
<comment type="caution">
    <text evidence="1">The sequence shown here is derived from an EMBL/GenBank/DDBJ whole genome shotgun (WGS) entry which is preliminary data.</text>
</comment>
<organism evidence="1 2">
    <name type="scientific">Hyalomma asiaticum</name>
    <name type="common">Tick</name>
    <dbReference type="NCBI Taxonomy" id="266040"/>
    <lineage>
        <taxon>Eukaryota</taxon>
        <taxon>Metazoa</taxon>
        <taxon>Ecdysozoa</taxon>
        <taxon>Arthropoda</taxon>
        <taxon>Chelicerata</taxon>
        <taxon>Arachnida</taxon>
        <taxon>Acari</taxon>
        <taxon>Parasitiformes</taxon>
        <taxon>Ixodida</taxon>
        <taxon>Ixodoidea</taxon>
        <taxon>Ixodidae</taxon>
        <taxon>Hyalomminae</taxon>
        <taxon>Hyalomma</taxon>
    </lineage>
</organism>
<keyword evidence="2" id="KW-1185">Reference proteome</keyword>
<reference evidence="1" key="1">
    <citation type="submission" date="2020-05" db="EMBL/GenBank/DDBJ databases">
        <title>Large-scale comparative analyses of tick genomes elucidate their genetic diversity and vector capacities.</title>
        <authorList>
            <person name="Jia N."/>
            <person name="Wang J."/>
            <person name="Shi W."/>
            <person name="Du L."/>
            <person name="Sun Y."/>
            <person name="Zhan W."/>
            <person name="Jiang J."/>
            <person name="Wang Q."/>
            <person name="Zhang B."/>
            <person name="Ji P."/>
            <person name="Sakyi L.B."/>
            <person name="Cui X."/>
            <person name="Yuan T."/>
            <person name="Jiang B."/>
            <person name="Yang W."/>
            <person name="Lam T.T.-Y."/>
            <person name="Chang Q."/>
            <person name="Ding S."/>
            <person name="Wang X."/>
            <person name="Zhu J."/>
            <person name="Ruan X."/>
            <person name="Zhao L."/>
            <person name="Wei J."/>
            <person name="Que T."/>
            <person name="Du C."/>
            <person name="Cheng J."/>
            <person name="Dai P."/>
            <person name="Han X."/>
            <person name="Huang E."/>
            <person name="Gao Y."/>
            <person name="Liu J."/>
            <person name="Shao H."/>
            <person name="Ye R."/>
            <person name="Li L."/>
            <person name="Wei W."/>
            <person name="Wang X."/>
            <person name="Wang C."/>
            <person name="Yang T."/>
            <person name="Huo Q."/>
            <person name="Li W."/>
            <person name="Guo W."/>
            <person name="Chen H."/>
            <person name="Zhou L."/>
            <person name="Ni X."/>
            <person name="Tian J."/>
            <person name="Zhou Y."/>
            <person name="Sheng Y."/>
            <person name="Liu T."/>
            <person name="Pan Y."/>
            <person name="Xia L."/>
            <person name="Li J."/>
            <person name="Zhao F."/>
            <person name="Cao W."/>
        </authorList>
    </citation>
    <scope>NUCLEOTIDE SEQUENCE</scope>
    <source>
        <strain evidence="1">Hyas-2018</strain>
    </source>
</reference>
<dbReference type="Proteomes" id="UP000821845">
    <property type="component" value="Chromosome 9"/>
</dbReference>
<proteinExistence type="predicted"/>
<evidence type="ECO:0000313" key="2">
    <source>
        <dbReference type="Proteomes" id="UP000821845"/>
    </source>
</evidence>
<name>A0ACB7RQH5_HYAAI</name>